<reference evidence="1" key="1">
    <citation type="journal article" date="2023" name="IScience">
        <title>Live-bearing cockroach genome reveals convergent evolutionary mechanisms linked to viviparity in insects and beyond.</title>
        <authorList>
            <person name="Fouks B."/>
            <person name="Harrison M.C."/>
            <person name="Mikhailova A.A."/>
            <person name="Marchal E."/>
            <person name="English S."/>
            <person name="Carruthers M."/>
            <person name="Jennings E.C."/>
            <person name="Chiamaka E.L."/>
            <person name="Frigard R.A."/>
            <person name="Pippel M."/>
            <person name="Attardo G.M."/>
            <person name="Benoit J.B."/>
            <person name="Bornberg-Bauer E."/>
            <person name="Tobe S.S."/>
        </authorList>
    </citation>
    <scope>NUCLEOTIDE SEQUENCE</scope>
    <source>
        <strain evidence="1">Stay&amp;Tobe</strain>
    </source>
</reference>
<dbReference type="AlphaFoldDB" id="A0AAD7ZU28"/>
<organism evidence="1 2">
    <name type="scientific">Diploptera punctata</name>
    <name type="common">Pacific beetle cockroach</name>
    <dbReference type="NCBI Taxonomy" id="6984"/>
    <lineage>
        <taxon>Eukaryota</taxon>
        <taxon>Metazoa</taxon>
        <taxon>Ecdysozoa</taxon>
        <taxon>Arthropoda</taxon>
        <taxon>Hexapoda</taxon>
        <taxon>Insecta</taxon>
        <taxon>Pterygota</taxon>
        <taxon>Neoptera</taxon>
        <taxon>Polyneoptera</taxon>
        <taxon>Dictyoptera</taxon>
        <taxon>Blattodea</taxon>
        <taxon>Blaberoidea</taxon>
        <taxon>Blaberidae</taxon>
        <taxon>Diplopterinae</taxon>
        <taxon>Diploptera</taxon>
    </lineage>
</organism>
<accession>A0AAD7ZU28</accession>
<gene>
    <name evidence="1" type="ORF">L9F63_019669</name>
</gene>
<keyword evidence="2" id="KW-1185">Reference proteome</keyword>
<name>A0AAD7ZU28_DIPPU</name>
<sequence length="69" mass="8101">TGLIFTLNNYSNAFGVFQSLVEVFLRCMVGRQRECHGYLKPPLELTGRDVRDVEDRYFFELKLNRESVI</sequence>
<dbReference type="Proteomes" id="UP001233999">
    <property type="component" value="Unassembled WGS sequence"/>
</dbReference>
<proteinExistence type="predicted"/>
<feature type="non-terminal residue" evidence="1">
    <location>
        <position position="1"/>
    </location>
</feature>
<evidence type="ECO:0000313" key="2">
    <source>
        <dbReference type="Proteomes" id="UP001233999"/>
    </source>
</evidence>
<feature type="non-terminal residue" evidence="1">
    <location>
        <position position="69"/>
    </location>
</feature>
<comment type="caution">
    <text evidence="1">The sequence shown here is derived from an EMBL/GenBank/DDBJ whole genome shotgun (WGS) entry which is preliminary data.</text>
</comment>
<protein>
    <submittedName>
        <fullName evidence="1">Uncharacterized protein</fullName>
    </submittedName>
</protein>
<reference evidence="1" key="2">
    <citation type="submission" date="2023-05" db="EMBL/GenBank/DDBJ databases">
        <authorList>
            <person name="Fouks B."/>
        </authorList>
    </citation>
    <scope>NUCLEOTIDE SEQUENCE</scope>
    <source>
        <strain evidence="1">Stay&amp;Tobe</strain>
        <tissue evidence="1">Testes</tissue>
    </source>
</reference>
<dbReference type="EMBL" id="JASPKZ010006848">
    <property type="protein sequence ID" value="KAJ9586731.1"/>
    <property type="molecule type" value="Genomic_DNA"/>
</dbReference>
<evidence type="ECO:0000313" key="1">
    <source>
        <dbReference type="EMBL" id="KAJ9586731.1"/>
    </source>
</evidence>